<feature type="compositionally biased region" description="Gly residues" evidence="1">
    <location>
        <begin position="603"/>
        <end position="619"/>
    </location>
</feature>
<feature type="region of interest" description="Disordered" evidence="1">
    <location>
        <begin position="713"/>
        <end position="791"/>
    </location>
</feature>
<protein>
    <recommendedName>
        <fullName evidence="3">Pre-rRNA-processing protein RIX1 N-terminal domain-containing protein</fullName>
    </recommendedName>
</protein>
<name>A0A1D2A489_AUXPR</name>
<dbReference type="PANTHER" id="PTHR34105">
    <property type="entry name" value="PROLINE-, GLUTAMIC ACID- AND LEUCINE-RICH PROTEIN 1"/>
    <property type="match status" value="1"/>
</dbReference>
<evidence type="ECO:0000256" key="1">
    <source>
        <dbReference type="SAM" id="MobiDB-lite"/>
    </source>
</evidence>
<dbReference type="GO" id="GO:0005634">
    <property type="term" value="C:nucleus"/>
    <property type="evidence" value="ECO:0007669"/>
    <property type="project" value="TreeGrafter"/>
</dbReference>
<accession>A0A1D2A489</accession>
<feature type="compositionally biased region" description="Basic and acidic residues" evidence="1">
    <location>
        <begin position="713"/>
        <end position="722"/>
    </location>
</feature>
<proteinExistence type="predicted"/>
<feature type="region of interest" description="Disordered" evidence="1">
    <location>
        <begin position="603"/>
        <end position="688"/>
    </location>
</feature>
<evidence type="ECO:0008006" key="3">
    <source>
        <dbReference type="Google" id="ProtNLM"/>
    </source>
</evidence>
<sequence length="791" mass="79127">MSLLDEVFQQAVQASTTDSLALETACKQLNLLAPGLSRVSAGAVDKFAQRVGKGVGTPASKTKGTGSRAAHFRAAALLAAECGAPAFSAGLADWVAAAHAAIRAAPWDEDVAPAWRLAATIAARVERSQDSTLGLARAAAPLLSRLAPLAARCLAENGGHPATLCALRALAAVQRALPQSLRQQAGDLRAALGAALTDAVLPRPVWLAVARCWALLPASPGAAADWAAAMQTLLASAHDLLGVLYAGLEAEAAVKEARSLCDPSAATLPGLPGGVLSLPAFGAACDVFVRLLVTAGFLLRSSFPVAVPLPLRALLALARRTLALDDALLISRPGVPLTKAAALCRGLAPMHAGALGLVRHMLGAAGPAAVPLTLSVGDALGSYARRGSDAGEDRPLVLQAPEVREAFYGAARALASVGGVALAADFGPSLLAAVAADAYGAAGHAGPVTGGATATRAAPATVADAAGSRSLHQRVDLCAAALDALGSLLAGCGHALASDQRDRADALCIHLATLSMDAREAARARGAPFPHAVRLEGATLRALRASVLSPRLHRPPFLPAALDALRRCLAAGGQDPGLRALARDALLSFQALLHPRAAPTGAGAGLAPGAGRGQYGSQGGPQAVALPRPSFWSPLVSPEGEARPNSTADRAGATEGGSGGAPMELAHPDGSSEFGDGQGLEGPAAGAHALARQAQQVLGGPGDFAVTVAAREVREAEKRGPPEESGAAEEVAAKRPATAGTTGPAASAPQRAAEPAPRGLSAPKTLPLEPASDSDDGSLPDIDSGSSDEGA</sequence>
<dbReference type="PANTHER" id="PTHR34105:SF1">
    <property type="entry name" value="PROLINE-, GLUTAMIC ACID- AND LEUCINE-RICH PROTEIN 1"/>
    <property type="match status" value="1"/>
</dbReference>
<dbReference type="EMBL" id="GDKF01004622">
    <property type="protein sequence ID" value="JAT74000.1"/>
    <property type="molecule type" value="Transcribed_RNA"/>
</dbReference>
<feature type="compositionally biased region" description="Low complexity" evidence="1">
    <location>
        <begin position="734"/>
        <end position="757"/>
    </location>
</feature>
<reference evidence="2" key="1">
    <citation type="submission" date="2015-08" db="EMBL/GenBank/DDBJ databases">
        <authorList>
            <person name="Babu N.S."/>
            <person name="Beckwith C.J."/>
            <person name="Beseler K.G."/>
            <person name="Brison A."/>
            <person name="Carone J.V."/>
            <person name="Caskin T.P."/>
            <person name="Diamond M."/>
            <person name="Durham M.E."/>
            <person name="Foxe J.M."/>
            <person name="Go M."/>
            <person name="Henderson B.A."/>
            <person name="Jones I.B."/>
            <person name="McGettigan J.A."/>
            <person name="Micheletti S.J."/>
            <person name="Nasrallah M.E."/>
            <person name="Ortiz D."/>
            <person name="Piller C.R."/>
            <person name="Privatt S.R."/>
            <person name="Schneider S.L."/>
            <person name="Sharp S."/>
            <person name="Smith T.C."/>
            <person name="Stanton J.D."/>
            <person name="Ullery H.E."/>
            <person name="Wilson R.J."/>
            <person name="Serrano M.G."/>
            <person name="Buck G."/>
            <person name="Lee V."/>
            <person name="Wang Y."/>
            <person name="Carvalho R."/>
            <person name="Voegtly L."/>
            <person name="Shi R."/>
            <person name="Duckworth R."/>
            <person name="Johnson A."/>
            <person name="Loviza R."/>
            <person name="Walstead R."/>
            <person name="Shah Z."/>
            <person name="Kiflezghi M."/>
            <person name="Wade K."/>
            <person name="Ball S.L."/>
            <person name="Bradley K.W."/>
            <person name="Asai D.J."/>
            <person name="Bowman C.A."/>
            <person name="Russell D.A."/>
            <person name="Pope W.H."/>
            <person name="Jacobs-Sera D."/>
            <person name="Hendrix R.W."/>
            <person name="Hatfull G.F."/>
        </authorList>
    </citation>
    <scope>NUCLEOTIDE SEQUENCE</scope>
</reference>
<organism evidence="2">
    <name type="scientific">Auxenochlorella protothecoides</name>
    <name type="common">Green microalga</name>
    <name type="synonym">Chlorella protothecoides</name>
    <dbReference type="NCBI Taxonomy" id="3075"/>
    <lineage>
        <taxon>Eukaryota</taxon>
        <taxon>Viridiplantae</taxon>
        <taxon>Chlorophyta</taxon>
        <taxon>core chlorophytes</taxon>
        <taxon>Trebouxiophyceae</taxon>
        <taxon>Chlorellales</taxon>
        <taxon>Chlorellaceae</taxon>
        <taxon>Auxenochlorella</taxon>
    </lineage>
</organism>
<dbReference type="GO" id="GO:0006364">
    <property type="term" value="P:rRNA processing"/>
    <property type="evidence" value="ECO:0007669"/>
    <property type="project" value="TreeGrafter"/>
</dbReference>
<gene>
    <name evidence="2" type="ORF">g.50336</name>
</gene>
<evidence type="ECO:0000313" key="2">
    <source>
        <dbReference type="EMBL" id="JAT74000.1"/>
    </source>
</evidence>
<dbReference type="AlphaFoldDB" id="A0A1D2A489"/>